<sequence length="163" mass="17766">MRQLHGGLTCIIRSPMSLRAPGAAQGQSRSRVATWLSWWVTPSPSFVWRYPLLIALAAAGAWYVFRGLVKMAFIFDANAVMSFVFAPILLPLAALPAYCFYVALRGVPTVWRAPGVTHNRKLASAVLALPGAWIVAIVFDLIEIIAIRGVLGIRLPPLPPDGF</sequence>
<evidence type="ECO:0000256" key="1">
    <source>
        <dbReference type="SAM" id="Phobius"/>
    </source>
</evidence>
<gene>
    <name evidence="2" type="ORF">AVDCRST_MAG77-5212</name>
</gene>
<accession>A0A6J4K084</accession>
<feature type="transmembrane region" description="Helical" evidence="1">
    <location>
        <begin position="77"/>
        <end position="103"/>
    </location>
</feature>
<dbReference type="EMBL" id="CADCTC010000253">
    <property type="protein sequence ID" value="CAA9291786.1"/>
    <property type="molecule type" value="Genomic_DNA"/>
</dbReference>
<feature type="transmembrane region" description="Helical" evidence="1">
    <location>
        <begin position="123"/>
        <end position="147"/>
    </location>
</feature>
<protein>
    <submittedName>
        <fullName evidence="2">Uncharacterized protein</fullName>
    </submittedName>
</protein>
<dbReference type="AlphaFoldDB" id="A0A6J4K084"/>
<proteinExistence type="predicted"/>
<name>A0A6J4K084_9CHLR</name>
<keyword evidence="1" id="KW-0472">Membrane</keyword>
<evidence type="ECO:0000313" key="2">
    <source>
        <dbReference type="EMBL" id="CAA9291786.1"/>
    </source>
</evidence>
<reference evidence="2" key="1">
    <citation type="submission" date="2020-02" db="EMBL/GenBank/DDBJ databases">
        <authorList>
            <person name="Meier V. D."/>
        </authorList>
    </citation>
    <scope>NUCLEOTIDE SEQUENCE</scope>
    <source>
        <strain evidence="2">AVDCRST_MAG77</strain>
    </source>
</reference>
<keyword evidence="1" id="KW-1133">Transmembrane helix</keyword>
<keyword evidence="1" id="KW-0812">Transmembrane</keyword>
<feature type="transmembrane region" description="Helical" evidence="1">
    <location>
        <begin position="48"/>
        <end position="65"/>
    </location>
</feature>
<organism evidence="2">
    <name type="scientific">uncultured Chloroflexota bacterium</name>
    <dbReference type="NCBI Taxonomy" id="166587"/>
    <lineage>
        <taxon>Bacteria</taxon>
        <taxon>Bacillati</taxon>
        <taxon>Chloroflexota</taxon>
        <taxon>environmental samples</taxon>
    </lineage>
</organism>